<dbReference type="STRING" id="36745.CLSAP_44200"/>
<sequence>MNDKELFEDLLLTVKGGSDLYLHGTIESSTQNVHGTFDKALNDSLKMQNEIYTKMSQKGWYPSEKADQNKINQARQKFSSQQ</sequence>
<name>M1MQD9_9CLOT</name>
<feature type="compositionally biased region" description="Polar residues" evidence="1">
    <location>
        <begin position="69"/>
        <end position="82"/>
    </location>
</feature>
<protein>
    <submittedName>
        <fullName evidence="2">Coat F domain protein</fullName>
    </submittedName>
</protein>
<dbReference type="RefSeq" id="WP_015394714.1">
    <property type="nucleotide sequence ID" value="NC_020291.1"/>
</dbReference>
<evidence type="ECO:0000313" key="3">
    <source>
        <dbReference type="Proteomes" id="UP000011728"/>
    </source>
</evidence>
<feature type="region of interest" description="Disordered" evidence="1">
    <location>
        <begin position="63"/>
        <end position="82"/>
    </location>
</feature>
<dbReference type="InterPro" id="IPR012347">
    <property type="entry name" value="Ferritin-like"/>
</dbReference>
<evidence type="ECO:0000256" key="1">
    <source>
        <dbReference type="SAM" id="MobiDB-lite"/>
    </source>
</evidence>
<dbReference type="EMBL" id="CP004121">
    <property type="protein sequence ID" value="AGF58403.1"/>
    <property type="molecule type" value="Genomic_DNA"/>
</dbReference>
<dbReference type="Gene3D" id="1.20.1260.10">
    <property type="match status" value="1"/>
</dbReference>
<proteinExistence type="predicted"/>
<dbReference type="KEGG" id="csr:Cspa_c46500"/>
<dbReference type="PATRIC" id="fig|931276.5.peg.4687"/>
<dbReference type="Pfam" id="PF07875">
    <property type="entry name" value="Coat_F"/>
    <property type="match status" value="1"/>
</dbReference>
<dbReference type="Proteomes" id="UP000011728">
    <property type="component" value="Chromosome"/>
</dbReference>
<evidence type="ECO:0000313" key="2">
    <source>
        <dbReference type="EMBL" id="AGF58403.1"/>
    </source>
</evidence>
<reference evidence="2 3" key="1">
    <citation type="submission" date="2013-02" db="EMBL/GenBank/DDBJ databases">
        <title>Genome sequence of Clostridium saccharoperbutylacetonicum N1-4(HMT).</title>
        <authorList>
            <person name="Poehlein A."/>
            <person name="Daniel R."/>
        </authorList>
    </citation>
    <scope>NUCLEOTIDE SEQUENCE [LARGE SCALE GENOMIC DNA]</scope>
    <source>
        <strain evidence="3">N1-4(HMT)</strain>
    </source>
</reference>
<dbReference type="HOGENOM" id="CLU_142133_1_1_9"/>
<dbReference type="eggNOG" id="COG5577">
    <property type="taxonomic scope" value="Bacteria"/>
</dbReference>
<dbReference type="InterPro" id="IPR012851">
    <property type="entry name" value="Spore_coat_CotF-like"/>
</dbReference>
<accession>M1MQD9</accession>
<keyword evidence="3" id="KW-1185">Reference proteome</keyword>
<gene>
    <name evidence="2" type="ORF">Cspa_c46500</name>
</gene>
<dbReference type="AlphaFoldDB" id="M1MQD9"/>
<organism evidence="2 3">
    <name type="scientific">Clostridium saccharoperbutylacetonicum N1-4(HMT)</name>
    <dbReference type="NCBI Taxonomy" id="931276"/>
    <lineage>
        <taxon>Bacteria</taxon>
        <taxon>Bacillati</taxon>
        <taxon>Bacillota</taxon>
        <taxon>Clostridia</taxon>
        <taxon>Eubacteriales</taxon>
        <taxon>Clostridiaceae</taxon>
        <taxon>Clostridium</taxon>
    </lineage>
</organism>